<dbReference type="InterPro" id="IPR051906">
    <property type="entry name" value="TolC-like"/>
</dbReference>
<evidence type="ECO:0000256" key="3">
    <source>
        <dbReference type="ARBA" id="ARBA00022448"/>
    </source>
</evidence>
<keyword evidence="5" id="KW-0812">Transmembrane</keyword>
<dbReference type="EMBL" id="QMNG01000011">
    <property type="protein sequence ID" value="RLC37131.1"/>
    <property type="molecule type" value="Genomic_DNA"/>
</dbReference>
<comment type="similarity">
    <text evidence="2">Belongs to the outer membrane factor (OMF) (TC 1.B.17) family.</text>
</comment>
<dbReference type="PANTHER" id="PTHR30026:SF20">
    <property type="entry name" value="OUTER MEMBRANE PROTEIN TOLC"/>
    <property type="match status" value="1"/>
</dbReference>
<dbReference type="Pfam" id="PF02321">
    <property type="entry name" value="OEP"/>
    <property type="match status" value="2"/>
</dbReference>
<evidence type="ECO:0000256" key="5">
    <source>
        <dbReference type="ARBA" id="ARBA00022692"/>
    </source>
</evidence>
<evidence type="ECO:0000256" key="4">
    <source>
        <dbReference type="ARBA" id="ARBA00022452"/>
    </source>
</evidence>
<organism evidence="10 11">
    <name type="scientific">candidate division Kazan bacterium</name>
    <dbReference type="NCBI Taxonomy" id="2202143"/>
    <lineage>
        <taxon>Bacteria</taxon>
        <taxon>Bacteria division Kazan-3B-28</taxon>
    </lineage>
</organism>
<evidence type="ECO:0000256" key="1">
    <source>
        <dbReference type="ARBA" id="ARBA00004442"/>
    </source>
</evidence>
<dbReference type="GO" id="GO:0015288">
    <property type="term" value="F:porin activity"/>
    <property type="evidence" value="ECO:0007669"/>
    <property type="project" value="TreeGrafter"/>
</dbReference>
<proteinExistence type="inferred from homology"/>
<comment type="caution">
    <text evidence="10">The sequence shown here is derived from an EMBL/GenBank/DDBJ whole genome shotgun (WGS) entry which is preliminary data.</text>
</comment>
<dbReference type="GO" id="GO:0009279">
    <property type="term" value="C:cell outer membrane"/>
    <property type="evidence" value="ECO:0007669"/>
    <property type="project" value="UniProtKB-SubCell"/>
</dbReference>
<protein>
    <recommendedName>
        <fullName evidence="12">TolC family protein</fullName>
    </recommendedName>
</protein>
<dbReference type="Proteomes" id="UP000281261">
    <property type="component" value="Unassembled WGS sequence"/>
</dbReference>
<evidence type="ECO:0000256" key="6">
    <source>
        <dbReference type="ARBA" id="ARBA00023136"/>
    </source>
</evidence>
<accession>A0A420ZCD7</accession>
<dbReference type="SUPFAM" id="SSF56954">
    <property type="entry name" value="Outer membrane efflux proteins (OEP)"/>
    <property type="match status" value="1"/>
</dbReference>
<feature type="signal peptide" evidence="9">
    <location>
        <begin position="1"/>
        <end position="20"/>
    </location>
</feature>
<feature type="chain" id="PRO_5018971966" description="TolC family protein" evidence="9">
    <location>
        <begin position="21"/>
        <end position="469"/>
    </location>
</feature>
<keyword evidence="7" id="KW-0998">Cell outer membrane</keyword>
<evidence type="ECO:0000313" key="10">
    <source>
        <dbReference type="EMBL" id="RLC37131.1"/>
    </source>
</evidence>
<evidence type="ECO:0000256" key="7">
    <source>
        <dbReference type="ARBA" id="ARBA00023237"/>
    </source>
</evidence>
<keyword evidence="4" id="KW-1134">Transmembrane beta strand</keyword>
<dbReference type="AlphaFoldDB" id="A0A420ZCD7"/>
<evidence type="ECO:0008006" key="12">
    <source>
        <dbReference type="Google" id="ProtNLM"/>
    </source>
</evidence>
<dbReference type="GO" id="GO:1990281">
    <property type="term" value="C:efflux pump complex"/>
    <property type="evidence" value="ECO:0007669"/>
    <property type="project" value="TreeGrafter"/>
</dbReference>
<comment type="subcellular location">
    <subcellularLocation>
        <location evidence="1">Cell outer membrane</location>
    </subcellularLocation>
</comment>
<reference evidence="10 11" key="1">
    <citation type="submission" date="2018-06" db="EMBL/GenBank/DDBJ databases">
        <title>Extensive metabolic versatility and redundancy in microbially diverse, dynamic hydrothermal sediments.</title>
        <authorList>
            <person name="Dombrowski N."/>
            <person name="Teske A."/>
            <person name="Baker B.J."/>
        </authorList>
    </citation>
    <scope>NUCLEOTIDE SEQUENCE [LARGE SCALE GENOMIC DNA]</scope>
    <source>
        <strain evidence="10">B79_G16</strain>
    </source>
</reference>
<evidence type="ECO:0000256" key="9">
    <source>
        <dbReference type="SAM" id="SignalP"/>
    </source>
</evidence>
<keyword evidence="6" id="KW-0472">Membrane</keyword>
<gene>
    <name evidence="10" type="ORF">DRH29_02930</name>
</gene>
<keyword evidence="8" id="KW-0175">Coiled coil</keyword>
<dbReference type="GO" id="GO:0015562">
    <property type="term" value="F:efflux transmembrane transporter activity"/>
    <property type="evidence" value="ECO:0007669"/>
    <property type="project" value="InterPro"/>
</dbReference>
<feature type="coiled-coil region" evidence="8">
    <location>
        <begin position="391"/>
        <end position="418"/>
    </location>
</feature>
<evidence type="ECO:0000256" key="8">
    <source>
        <dbReference type="SAM" id="Coils"/>
    </source>
</evidence>
<dbReference type="InterPro" id="IPR003423">
    <property type="entry name" value="OMP_efflux"/>
</dbReference>
<keyword evidence="3" id="KW-0813">Transport</keyword>
<sequence>MLKTYFIAALLIAVCSVALADETRTLTLEEAVDLALEQNRTVKVAQAEVRSSEYQVRDAKTNFLPHLALNGSYTRLDERPYIDASDFGKMFEPLMAPFNDLVQKGYLDPGTLSGLAGGGMDKIYMGRLDNYDLNLSVQQPVFTGFALRNSYRIAQNARDAAKWSAKATEDQVRFDVTSAFLGLVKAREFYAITEEAIKQMEAHITDLENLLEEGMVIENDLLRARVQLSNIKLLNTKASNGIKLANAYLCNLLALDLETTIVPEEVPDAIMNSTESLDVYSRAAQVSRPELRAMKANLQIGEHLVSIHRSEYLPKLFLIGNYDWKSPNREIEPEFYGSWNITLALQMNLFDWGSTHLKVQKARIDYDKMVEASKMLADGISLEVKQSYLQLNEACEKLRIADENITQAEENFRVTRENFHAGLATNADLLDAQTSLTRAKLDRATVHADLLLAQAKLIKSIGGNNEDKR</sequence>
<name>A0A420ZCD7_UNCK3</name>
<dbReference type="Gene3D" id="1.20.1600.10">
    <property type="entry name" value="Outer membrane efflux proteins (OEP)"/>
    <property type="match status" value="1"/>
</dbReference>
<dbReference type="PANTHER" id="PTHR30026">
    <property type="entry name" value="OUTER MEMBRANE PROTEIN TOLC"/>
    <property type="match status" value="1"/>
</dbReference>
<evidence type="ECO:0000256" key="2">
    <source>
        <dbReference type="ARBA" id="ARBA00007613"/>
    </source>
</evidence>
<evidence type="ECO:0000313" key="11">
    <source>
        <dbReference type="Proteomes" id="UP000281261"/>
    </source>
</evidence>
<keyword evidence="9" id="KW-0732">Signal</keyword>